<name>A0A392WBM2_9FABA</name>
<comment type="caution">
    <text evidence="2">The sequence shown here is derived from an EMBL/GenBank/DDBJ whole genome shotgun (WGS) entry which is preliminary data.</text>
</comment>
<reference evidence="2 3" key="1">
    <citation type="journal article" date="2018" name="Front. Plant Sci.">
        <title>Red Clover (Trifolium pratense) and Zigzag Clover (T. medium) - A Picture of Genomic Similarities and Differences.</title>
        <authorList>
            <person name="Dluhosova J."/>
            <person name="Istvanek J."/>
            <person name="Nedelnik J."/>
            <person name="Repkova J."/>
        </authorList>
    </citation>
    <scope>NUCLEOTIDE SEQUENCE [LARGE SCALE GENOMIC DNA]</scope>
    <source>
        <strain evidence="3">cv. 10/8</strain>
        <tissue evidence="2">Leaf</tissue>
    </source>
</reference>
<feature type="non-terminal residue" evidence="2">
    <location>
        <position position="1"/>
    </location>
</feature>
<feature type="region of interest" description="Disordered" evidence="1">
    <location>
        <begin position="1"/>
        <end position="26"/>
    </location>
</feature>
<dbReference type="AlphaFoldDB" id="A0A392WBM2"/>
<evidence type="ECO:0000313" key="3">
    <source>
        <dbReference type="Proteomes" id="UP000265520"/>
    </source>
</evidence>
<keyword evidence="3" id="KW-1185">Reference proteome</keyword>
<evidence type="ECO:0000256" key="1">
    <source>
        <dbReference type="SAM" id="MobiDB-lite"/>
    </source>
</evidence>
<dbReference type="Proteomes" id="UP000265520">
    <property type="component" value="Unassembled WGS sequence"/>
</dbReference>
<dbReference type="EMBL" id="LXQA011406904">
    <property type="protein sequence ID" value="MCI96140.1"/>
    <property type="molecule type" value="Genomic_DNA"/>
</dbReference>
<protein>
    <submittedName>
        <fullName evidence="2">Uncharacterized protein</fullName>
    </submittedName>
</protein>
<sequence length="26" mass="2691">VRSAAPSAGSAAPRAAYSKQKEEETK</sequence>
<feature type="compositionally biased region" description="Low complexity" evidence="1">
    <location>
        <begin position="1"/>
        <end position="16"/>
    </location>
</feature>
<organism evidence="2 3">
    <name type="scientific">Trifolium medium</name>
    <dbReference type="NCBI Taxonomy" id="97028"/>
    <lineage>
        <taxon>Eukaryota</taxon>
        <taxon>Viridiplantae</taxon>
        <taxon>Streptophyta</taxon>
        <taxon>Embryophyta</taxon>
        <taxon>Tracheophyta</taxon>
        <taxon>Spermatophyta</taxon>
        <taxon>Magnoliopsida</taxon>
        <taxon>eudicotyledons</taxon>
        <taxon>Gunneridae</taxon>
        <taxon>Pentapetalae</taxon>
        <taxon>rosids</taxon>
        <taxon>fabids</taxon>
        <taxon>Fabales</taxon>
        <taxon>Fabaceae</taxon>
        <taxon>Papilionoideae</taxon>
        <taxon>50 kb inversion clade</taxon>
        <taxon>NPAAA clade</taxon>
        <taxon>Hologalegina</taxon>
        <taxon>IRL clade</taxon>
        <taxon>Trifolieae</taxon>
        <taxon>Trifolium</taxon>
    </lineage>
</organism>
<accession>A0A392WBM2</accession>
<proteinExistence type="predicted"/>
<evidence type="ECO:0000313" key="2">
    <source>
        <dbReference type="EMBL" id="MCI96140.1"/>
    </source>
</evidence>